<name>A0A537JYS6_9BACT</name>
<dbReference type="GO" id="GO:0046961">
    <property type="term" value="F:proton-transporting ATPase activity, rotational mechanism"/>
    <property type="evidence" value="ECO:0007669"/>
    <property type="project" value="InterPro"/>
</dbReference>
<gene>
    <name evidence="4" type="ORF">E6H00_12255</name>
</gene>
<evidence type="ECO:0000256" key="2">
    <source>
        <dbReference type="ARBA" id="ARBA00022448"/>
    </source>
</evidence>
<dbReference type="AlphaFoldDB" id="A0A537JYS6"/>
<dbReference type="InterPro" id="IPR008218">
    <property type="entry name" value="ATPase_V1-cplx_f_g_su"/>
</dbReference>
<accession>A0A537JYS6</accession>
<keyword evidence="2" id="KW-0813">Transport</keyword>
<evidence type="ECO:0000256" key="3">
    <source>
        <dbReference type="ARBA" id="ARBA00023065"/>
    </source>
</evidence>
<organism evidence="4 5">
    <name type="scientific">Candidatus Segetimicrobium genomatis</name>
    <dbReference type="NCBI Taxonomy" id="2569760"/>
    <lineage>
        <taxon>Bacteria</taxon>
        <taxon>Bacillati</taxon>
        <taxon>Candidatus Sysuimicrobiota</taxon>
        <taxon>Candidatus Sysuimicrobiia</taxon>
        <taxon>Candidatus Sysuimicrobiales</taxon>
        <taxon>Candidatus Segetimicrobiaceae</taxon>
        <taxon>Candidatus Segetimicrobium</taxon>
    </lineage>
</organism>
<evidence type="ECO:0000256" key="1">
    <source>
        <dbReference type="ARBA" id="ARBA00010148"/>
    </source>
</evidence>
<dbReference type="Proteomes" id="UP000318509">
    <property type="component" value="Unassembled WGS sequence"/>
</dbReference>
<comment type="caution">
    <text evidence="4">The sequence shown here is derived from an EMBL/GenBank/DDBJ whole genome shotgun (WGS) entry which is preliminary data.</text>
</comment>
<proteinExistence type="inferred from homology"/>
<sequence length="105" mass="11418">MYKVAVITDSETATGFRLAGVEVREAAAPEDALGLIREYTAAGYGLLIVNEDLLRGTDDARARILRDRDLPVVVPLPPARAKLESGEAYIARLVKEHIGFAVKLK</sequence>
<evidence type="ECO:0000313" key="5">
    <source>
        <dbReference type="Proteomes" id="UP000318509"/>
    </source>
</evidence>
<dbReference type="EMBL" id="VBAK01000137">
    <property type="protein sequence ID" value="TMI88671.1"/>
    <property type="molecule type" value="Genomic_DNA"/>
</dbReference>
<protein>
    <submittedName>
        <fullName evidence="4">V-type ATP synthase subunit F</fullName>
    </submittedName>
</protein>
<dbReference type="Gene3D" id="3.40.50.10580">
    <property type="entry name" value="ATPase, V1 complex, subunit F"/>
    <property type="match status" value="1"/>
</dbReference>
<comment type="similarity">
    <text evidence="1">Belongs to the V-ATPase F subunit family.</text>
</comment>
<keyword evidence="3" id="KW-0406">Ion transport</keyword>
<reference evidence="4 5" key="1">
    <citation type="journal article" date="2019" name="Nat. Microbiol.">
        <title>Mediterranean grassland soil C-N compound turnover is dependent on rainfall and depth, and is mediated by genomically divergent microorganisms.</title>
        <authorList>
            <person name="Diamond S."/>
            <person name="Andeer P.F."/>
            <person name="Li Z."/>
            <person name="Crits-Christoph A."/>
            <person name="Burstein D."/>
            <person name="Anantharaman K."/>
            <person name="Lane K.R."/>
            <person name="Thomas B.C."/>
            <person name="Pan C."/>
            <person name="Northen T.R."/>
            <person name="Banfield J.F."/>
        </authorList>
    </citation>
    <scope>NUCLEOTIDE SEQUENCE [LARGE SCALE GENOMIC DNA]</scope>
    <source>
        <strain evidence="4">NP_3</strain>
    </source>
</reference>
<evidence type="ECO:0000313" key="4">
    <source>
        <dbReference type="EMBL" id="TMI88671.1"/>
    </source>
</evidence>
<dbReference type="InterPro" id="IPR036906">
    <property type="entry name" value="ATPase_V1_fsu_sf"/>
</dbReference>
<dbReference type="SUPFAM" id="SSF159468">
    <property type="entry name" value="AtpF-like"/>
    <property type="match status" value="1"/>
</dbReference>
<dbReference type="Pfam" id="PF01990">
    <property type="entry name" value="ATP-synt_F"/>
    <property type="match status" value="1"/>
</dbReference>